<evidence type="ECO:0000256" key="3">
    <source>
        <dbReference type="ARBA" id="ARBA00022679"/>
    </source>
</evidence>
<evidence type="ECO:0000256" key="6">
    <source>
        <dbReference type="RuleBase" id="RU004466"/>
    </source>
</evidence>
<keyword evidence="4" id="KW-0479">Metal-binding</keyword>
<dbReference type="Pfam" id="PF00348">
    <property type="entry name" value="polyprenyl_synt"/>
    <property type="match status" value="1"/>
</dbReference>
<dbReference type="EMBL" id="JPMI01000308">
    <property type="protein sequence ID" value="KFA87983.1"/>
    <property type="molecule type" value="Genomic_DNA"/>
</dbReference>
<gene>
    <name evidence="7" type="ORF">Q664_44085</name>
</gene>
<dbReference type="GO" id="GO:0008299">
    <property type="term" value="P:isoprenoid biosynthetic process"/>
    <property type="evidence" value="ECO:0007669"/>
    <property type="project" value="InterPro"/>
</dbReference>
<dbReference type="Gene3D" id="1.10.600.10">
    <property type="entry name" value="Farnesyl Diphosphate Synthase"/>
    <property type="match status" value="1"/>
</dbReference>
<name>A0A084SHP8_9BACT</name>
<dbReference type="InterPro" id="IPR033749">
    <property type="entry name" value="Polyprenyl_synt_CS"/>
</dbReference>
<dbReference type="GO" id="GO:0004659">
    <property type="term" value="F:prenyltransferase activity"/>
    <property type="evidence" value="ECO:0007669"/>
    <property type="project" value="InterPro"/>
</dbReference>
<comment type="caution">
    <text evidence="7">The sequence shown here is derived from an EMBL/GenBank/DDBJ whole genome shotgun (WGS) entry which is preliminary data.</text>
</comment>
<dbReference type="Proteomes" id="UP000028547">
    <property type="component" value="Unassembled WGS sequence"/>
</dbReference>
<dbReference type="InterPro" id="IPR000092">
    <property type="entry name" value="Polyprenyl_synt"/>
</dbReference>
<dbReference type="PROSITE" id="PS00444">
    <property type="entry name" value="POLYPRENYL_SYNTHASE_2"/>
    <property type="match status" value="1"/>
</dbReference>
<protein>
    <submittedName>
        <fullName evidence="7">Polyprenyl synthetase</fullName>
    </submittedName>
</protein>
<organism evidence="7 8">
    <name type="scientific">Archangium violaceum Cb vi76</name>
    <dbReference type="NCBI Taxonomy" id="1406225"/>
    <lineage>
        <taxon>Bacteria</taxon>
        <taxon>Pseudomonadati</taxon>
        <taxon>Myxococcota</taxon>
        <taxon>Myxococcia</taxon>
        <taxon>Myxococcales</taxon>
        <taxon>Cystobacterineae</taxon>
        <taxon>Archangiaceae</taxon>
        <taxon>Archangium</taxon>
    </lineage>
</organism>
<evidence type="ECO:0000256" key="2">
    <source>
        <dbReference type="ARBA" id="ARBA00006706"/>
    </source>
</evidence>
<proteinExistence type="inferred from homology"/>
<evidence type="ECO:0000313" key="7">
    <source>
        <dbReference type="EMBL" id="KFA87983.1"/>
    </source>
</evidence>
<sequence>MELARELADFLGSVEQRLGTMLEDGDAGPGVKGDTLMEAARHLCIGTGGKRARPMLVRLFGGAVNVAPELLVDVAVAAEMIHSSSLLHDDVVDAGMYRRARPTVNARWGNIVAVMSGDLILSTALHRLSHLDARLTQTALSVVVEMSRAAITEVEARGNLELPLERLRFIAEGKTGSLFGWCGSAAATLGNQPEAARRFDLFGRRFGVAFQIADDIRDVLGTDPGKPRYADVLSGTPSLPILLAVARDGTLKNKLKDAWAFTTVNPERTRAIGDAIEATGVVELAMERMNKELEAAVDALGPYAQQGTGAELVDWARKLSVGIAAQAQERSRAA</sequence>
<dbReference type="RefSeq" id="WP_043410293.1">
    <property type="nucleotide sequence ID" value="NZ_JPMI01000308.1"/>
</dbReference>
<dbReference type="PANTHER" id="PTHR12001">
    <property type="entry name" value="GERANYLGERANYL PYROPHOSPHATE SYNTHASE"/>
    <property type="match status" value="1"/>
</dbReference>
<comment type="cofactor">
    <cofactor evidence="1">
        <name>Mg(2+)</name>
        <dbReference type="ChEBI" id="CHEBI:18420"/>
    </cofactor>
</comment>
<dbReference type="SUPFAM" id="SSF48576">
    <property type="entry name" value="Terpenoid synthases"/>
    <property type="match status" value="1"/>
</dbReference>
<evidence type="ECO:0000256" key="1">
    <source>
        <dbReference type="ARBA" id="ARBA00001946"/>
    </source>
</evidence>
<keyword evidence="3 6" id="KW-0808">Transferase</keyword>
<comment type="similarity">
    <text evidence="2 6">Belongs to the FPP/GGPP synthase family.</text>
</comment>
<dbReference type="SFLD" id="SFLDS00005">
    <property type="entry name" value="Isoprenoid_Synthase_Type_I"/>
    <property type="match status" value="1"/>
</dbReference>
<evidence type="ECO:0000313" key="8">
    <source>
        <dbReference type="Proteomes" id="UP000028547"/>
    </source>
</evidence>
<dbReference type="AlphaFoldDB" id="A0A084SHP8"/>
<evidence type="ECO:0000256" key="5">
    <source>
        <dbReference type="ARBA" id="ARBA00022842"/>
    </source>
</evidence>
<dbReference type="InterPro" id="IPR008949">
    <property type="entry name" value="Isoprenoid_synthase_dom_sf"/>
</dbReference>
<dbReference type="PANTHER" id="PTHR12001:SF69">
    <property type="entry name" value="ALL TRANS-POLYPRENYL-DIPHOSPHATE SYNTHASE PDSS1"/>
    <property type="match status" value="1"/>
</dbReference>
<reference evidence="7 8" key="1">
    <citation type="submission" date="2014-07" db="EMBL/GenBank/DDBJ databases">
        <title>Draft Genome Sequence of Gephyronic Acid Producer, Cystobacter violaceus Strain Cb vi76.</title>
        <authorList>
            <person name="Stevens D.C."/>
            <person name="Young J."/>
            <person name="Carmichael R."/>
            <person name="Tan J."/>
            <person name="Taylor R.E."/>
        </authorList>
    </citation>
    <scope>NUCLEOTIDE SEQUENCE [LARGE SCALE GENOMIC DNA]</scope>
    <source>
        <strain evidence="7 8">Cb vi76</strain>
    </source>
</reference>
<keyword evidence="5" id="KW-0460">Magnesium</keyword>
<dbReference type="GO" id="GO:0046872">
    <property type="term" value="F:metal ion binding"/>
    <property type="evidence" value="ECO:0007669"/>
    <property type="project" value="UniProtKB-KW"/>
</dbReference>
<accession>A0A084SHP8</accession>
<evidence type="ECO:0000256" key="4">
    <source>
        <dbReference type="ARBA" id="ARBA00022723"/>
    </source>
</evidence>
<dbReference type="CDD" id="cd00685">
    <property type="entry name" value="Trans_IPPS_HT"/>
    <property type="match status" value="1"/>
</dbReference>